<comment type="caution">
    <text evidence="2">The sequence shown here is derived from an EMBL/GenBank/DDBJ whole genome shotgun (WGS) entry which is preliminary data.</text>
</comment>
<dbReference type="AlphaFoldDB" id="A0A926Q3V6"/>
<keyword evidence="1" id="KW-0812">Transmembrane</keyword>
<keyword evidence="3" id="KW-1185">Reference proteome</keyword>
<accession>A0A926Q3V6</accession>
<organism evidence="2 3">
    <name type="scientific">Sinomicrobium weinanense</name>
    <dbReference type="NCBI Taxonomy" id="2842200"/>
    <lineage>
        <taxon>Bacteria</taxon>
        <taxon>Pseudomonadati</taxon>
        <taxon>Bacteroidota</taxon>
        <taxon>Flavobacteriia</taxon>
        <taxon>Flavobacteriales</taxon>
        <taxon>Flavobacteriaceae</taxon>
        <taxon>Sinomicrobium</taxon>
    </lineage>
</organism>
<reference evidence="2 3" key="1">
    <citation type="submission" date="2020-09" db="EMBL/GenBank/DDBJ databases">
        <title>Sinomicrobium weinanense sp. nov., a halophilic bacteria isolated from saline-alkali soil.</title>
        <authorList>
            <person name="Wu P."/>
            <person name="Ren H."/>
            <person name="Mei Y."/>
            <person name="Liang Y."/>
            <person name="Chen Z."/>
        </authorList>
    </citation>
    <scope>NUCLEOTIDE SEQUENCE [LARGE SCALE GENOMIC DNA]</scope>
    <source>
        <strain evidence="2 3">FJxs</strain>
    </source>
</reference>
<gene>
    <name evidence="2" type="ORF">IBL28_18540</name>
</gene>
<dbReference type="Proteomes" id="UP000653730">
    <property type="component" value="Unassembled WGS sequence"/>
</dbReference>
<dbReference type="RefSeq" id="WP_187967103.1">
    <property type="nucleotide sequence ID" value="NZ_JACVDC010000082.1"/>
</dbReference>
<dbReference type="EMBL" id="JACVDC010000082">
    <property type="protein sequence ID" value="MBC9797977.1"/>
    <property type="molecule type" value="Genomic_DNA"/>
</dbReference>
<evidence type="ECO:0000313" key="2">
    <source>
        <dbReference type="EMBL" id="MBC9797977.1"/>
    </source>
</evidence>
<evidence type="ECO:0000313" key="3">
    <source>
        <dbReference type="Proteomes" id="UP000653730"/>
    </source>
</evidence>
<feature type="transmembrane region" description="Helical" evidence="1">
    <location>
        <begin position="6"/>
        <end position="28"/>
    </location>
</feature>
<keyword evidence="1" id="KW-1133">Transmembrane helix</keyword>
<proteinExistence type="predicted"/>
<keyword evidence="1" id="KW-0472">Membrane</keyword>
<sequence length="91" mass="10239">MRLTGIAGVFADLLIGLIVWPSIVMRYYKAKFLVHNKKYVDLTRIRLMSASLSSVQLKSPPPAPPKEGSPWLLPLGEVGREQTLKNYPIDF</sequence>
<name>A0A926Q3V6_9FLAO</name>
<protein>
    <submittedName>
        <fullName evidence="2">Uncharacterized protein</fullName>
    </submittedName>
</protein>
<evidence type="ECO:0000256" key="1">
    <source>
        <dbReference type="SAM" id="Phobius"/>
    </source>
</evidence>